<dbReference type="OrthoDB" id="9931072at2"/>
<dbReference type="RefSeq" id="WP_103964837.1">
    <property type="nucleotide sequence ID" value="NZ_FNVT01000048.1"/>
</dbReference>
<name>A0A1H6F197_9ACTN</name>
<gene>
    <name evidence="1" type="ORF">SAMN05444920_1488</name>
</gene>
<dbReference type="AlphaFoldDB" id="A0A1H6F197"/>
<accession>A0A1H6F197</accession>
<evidence type="ECO:0000313" key="1">
    <source>
        <dbReference type="EMBL" id="SEH03917.1"/>
    </source>
</evidence>
<sequence>MVATDRVRAALNELEREVHPSLVQAVETLRSAASAEGYPPDTLLTIIAGLRECNAMMARGEGIGTIIRAVGDDDLPVFRQRYESVDQVVNAKNYIVNQLQDLPGLSGQSETIVRIPLILLAMTERQAAELRSGEVFNEYPASLRDDFRQACVLLEQEAVADWFQCYGERPEDWRPFSAGSDSIQTLVHRIIEQINERKRYDGRLEPEFLDIHEVIGDRHQLLRLRRSGCIVIIDVLSLRHPQIQRAYHQSLLDAYPNTSIVTIAPVAKALEKARELTVFLQLRIADLEFAKRRSEFTSSARRCIETWEQNMLEGWLEAGFHDTAIDSGLKEGIRKHMRYVSPYGGSG</sequence>
<dbReference type="EMBL" id="FNVT01000048">
    <property type="protein sequence ID" value="SEH03917.1"/>
    <property type="molecule type" value="Genomic_DNA"/>
</dbReference>
<organism evidence="1 2">
    <name type="scientific">Nonomuraea solani</name>
    <dbReference type="NCBI Taxonomy" id="1144553"/>
    <lineage>
        <taxon>Bacteria</taxon>
        <taxon>Bacillati</taxon>
        <taxon>Actinomycetota</taxon>
        <taxon>Actinomycetes</taxon>
        <taxon>Streptosporangiales</taxon>
        <taxon>Streptosporangiaceae</taxon>
        <taxon>Nonomuraea</taxon>
    </lineage>
</organism>
<reference evidence="1 2" key="1">
    <citation type="submission" date="2016-10" db="EMBL/GenBank/DDBJ databases">
        <authorList>
            <person name="de Groot N.N."/>
        </authorList>
    </citation>
    <scope>NUCLEOTIDE SEQUENCE [LARGE SCALE GENOMIC DNA]</scope>
    <source>
        <strain evidence="1 2">CGMCC 4.7037</strain>
    </source>
</reference>
<protein>
    <submittedName>
        <fullName evidence="1">Uncharacterized protein</fullName>
    </submittedName>
</protein>
<keyword evidence="2" id="KW-1185">Reference proteome</keyword>
<evidence type="ECO:0000313" key="2">
    <source>
        <dbReference type="Proteomes" id="UP000236732"/>
    </source>
</evidence>
<proteinExistence type="predicted"/>
<dbReference type="Proteomes" id="UP000236732">
    <property type="component" value="Unassembled WGS sequence"/>
</dbReference>